<dbReference type="GO" id="GO:0005667">
    <property type="term" value="C:transcription regulator complex"/>
    <property type="evidence" value="ECO:0007669"/>
    <property type="project" value="TreeGrafter"/>
</dbReference>
<feature type="region of interest" description="Disordered" evidence="4">
    <location>
        <begin position="466"/>
        <end position="486"/>
    </location>
</feature>
<evidence type="ECO:0000256" key="1">
    <source>
        <dbReference type="ARBA" id="ARBA00023015"/>
    </source>
</evidence>
<evidence type="ECO:0000256" key="4">
    <source>
        <dbReference type="SAM" id="MobiDB-lite"/>
    </source>
</evidence>
<dbReference type="SUPFAM" id="SSF46689">
    <property type="entry name" value="Homeodomain-like"/>
    <property type="match status" value="1"/>
</dbReference>
<feature type="compositionally biased region" description="Low complexity" evidence="4">
    <location>
        <begin position="475"/>
        <end position="486"/>
    </location>
</feature>
<dbReference type="PANTHER" id="PTHR16089:SF28">
    <property type="entry name" value="REST COREPRESSOR"/>
    <property type="match status" value="1"/>
</dbReference>
<keyword evidence="2" id="KW-0804">Transcription</keyword>
<evidence type="ECO:0000313" key="7">
    <source>
        <dbReference type="Proteomes" id="UP000282613"/>
    </source>
</evidence>
<dbReference type="GO" id="GO:0006357">
    <property type="term" value="P:regulation of transcription by RNA polymerase II"/>
    <property type="evidence" value="ECO:0007669"/>
    <property type="project" value="TreeGrafter"/>
</dbReference>
<proteinExistence type="predicted"/>
<dbReference type="WBParaSite" id="TASK_0000749601-mRNA-1">
    <property type="protein sequence ID" value="TASK_0000749601-mRNA-1"/>
    <property type="gene ID" value="TASK_0000749601"/>
</dbReference>
<dbReference type="InterPro" id="IPR009057">
    <property type="entry name" value="Homeodomain-like_sf"/>
</dbReference>
<gene>
    <name evidence="6" type="ORF">TASK_LOCUS7497</name>
</gene>
<dbReference type="InterPro" id="IPR051066">
    <property type="entry name" value="Trans_reg/Corepressor"/>
</dbReference>
<dbReference type="PROSITE" id="PS51156">
    <property type="entry name" value="ELM2"/>
    <property type="match status" value="1"/>
</dbReference>
<dbReference type="EMBL" id="UYRS01018626">
    <property type="protein sequence ID" value="VDK38480.1"/>
    <property type="molecule type" value="Genomic_DNA"/>
</dbReference>
<dbReference type="STRING" id="60517.A0A0R3WAD0"/>
<evidence type="ECO:0000256" key="2">
    <source>
        <dbReference type="ARBA" id="ARBA00023163"/>
    </source>
</evidence>
<dbReference type="SMART" id="SM00717">
    <property type="entry name" value="SANT"/>
    <property type="match status" value="2"/>
</dbReference>
<dbReference type="Gene3D" id="1.10.10.60">
    <property type="entry name" value="Homeodomain-like"/>
    <property type="match status" value="1"/>
</dbReference>
<evidence type="ECO:0000259" key="5">
    <source>
        <dbReference type="PROSITE" id="PS51156"/>
    </source>
</evidence>
<keyword evidence="3" id="KW-0539">Nucleus</keyword>
<accession>A0A0R3WAD0</accession>
<dbReference type="GO" id="GO:0003714">
    <property type="term" value="F:transcription corepressor activity"/>
    <property type="evidence" value="ECO:0007669"/>
    <property type="project" value="TreeGrafter"/>
</dbReference>
<feature type="domain" description="ELM2" evidence="5">
    <location>
        <begin position="22"/>
        <end position="107"/>
    </location>
</feature>
<reference evidence="6 7" key="2">
    <citation type="submission" date="2018-11" db="EMBL/GenBank/DDBJ databases">
        <authorList>
            <consortium name="Pathogen Informatics"/>
        </authorList>
    </citation>
    <scope>NUCLEOTIDE SEQUENCE [LARGE SCALE GENOMIC DNA]</scope>
</reference>
<dbReference type="GO" id="GO:0000118">
    <property type="term" value="C:histone deacetylase complex"/>
    <property type="evidence" value="ECO:0007669"/>
    <property type="project" value="TreeGrafter"/>
</dbReference>
<dbReference type="Gene3D" id="4.10.1240.50">
    <property type="match status" value="1"/>
</dbReference>
<name>A0A0R3WAD0_TAEAS</name>
<dbReference type="Proteomes" id="UP000282613">
    <property type="component" value="Unassembled WGS sequence"/>
</dbReference>
<dbReference type="CDD" id="cd00167">
    <property type="entry name" value="SANT"/>
    <property type="match status" value="1"/>
</dbReference>
<keyword evidence="1" id="KW-0805">Transcription regulation</keyword>
<evidence type="ECO:0000313" key="6">
    <source>
        <dbReference type="EMBL" id="VDK38480.1"/>
    </source>
</evidence>
<protein>
    <submittedName>
        <fullName evidence="8">ELM2 domain-containing protein</fullName>
    </submittedName>
</protein>
<reference evidence="8" key="1">
    <citation type="submission" date="2017-02" db="UniProtKB">
        <authorList>
            <consortium name="WormBaseParasite"/>
        </authorList>
    </citation>
    <scope>IDENTIFICATION</scope>
</reference>
<dbReference type="Pfam" id="PF01448">
    <property type="entry name" value="ELM2"/>
    <property type="match status" value="1"/>
</dbReference>
<dbReference type="InterPro" id="IPR001005">
    <property type="entry name" value="SANT/Myb"/>
</dbReference>
<dbReference type="OrthoDB" id="10064338at2759"/>
<sequence length="611" mass="68239">MLSRSRLDDEELDTSQNNFTDAAIRVGSEYQATIPCFGVGAPRNPSFGRTLEVLYWKPLPSSRDRQVEDYINYATQKYGYSEEQALALLTWKKFDFNLATDDLGNFSPIRYDWTQSERRIFFAAMDFHCKNFFKVKELFPNRRTTELVLFYYLNKRNQQTLYELTLHAPQWAELHANGFASSTACLQDIEDIITLSSLTHPKERGPQSGLFNADDPLENAIARYIDSLNGNMETSSTSSARPPRVFPDANSGKLVKTNKSAPMSRLRKRKRSVNEGGAIEDGDETFYSSSSSDNDIVRIDYLGKLVNKNGIPTGASVRTCTSKVQARIEAELMAMSKAVAKSLQSSGSERASPILDDEGEVMRGFNPRIGLVETRESARGRNGKVSRKIKLLPYSELFFTSNGGLKKGGVQKKRVSVNVLTASDNVPTFSSSRSFVPQVNAIVEQRLTQPSPREAVVTVTMGTETSNQVESFSQPTTPLSTSSPNSIPITANSDNELEAELDCSEFQGEVPSESFLSELEAEVTSNIEDMRPPQIPLDSEWTQAELALAVEIISEVGEDYERIADRMVNKTPSMVAHLFKTRGRQLHLYEVAAMAEEKQTVEQVFSPRSQY</sequence>
<dbReference type="Gene3D" id="1.20.58.1880">
    <property type="match status" value="1"/>
</dbReference>
<dbReference type="SMART" id="SM01189">
    <property type="entry name" value="ELM2"/>
    <property type="match status" value="1"/>
</dbReference>
<dbReference type="PANTHER" id="PTHR16089">
    <property type="entry name" value="REST COREPRESSOR COREST PROTEIN-RELATED"/>
    <property type="match status" value="1"/>
</dbReference>
<evidence type="ECO:0000256" key="3">
    <source>
        <dbReference type="ARBA" id="ARBA00023242"/>
    </source>
</evidence>
<dbReference type="AlphaFoldDB" id="A0A0R3WAD0"/>
<organism evidence="8">
    <name type="scientific">Taenia asiatica</name>
    <name type="common">Asian tapeworm</name>
    <dbReference type="NCBI Taxonomy" id="60517"/>
    <lineage>
        <taxon>Eukaryota</taxon>
        <taxon>Metazoa</taxon>
        <taxon>Spiralia</taxon>
        <taxon>Lophotrochozoa</taxon>
        <taxon>Platyhelminthes</taxon>
        <taxon>Cestoda</taxon>
        <taxon>Eucestoda</taxon>
        <taxon>Cyclophyllidea</taxon>
        <taxon>Taeniidae</taxon>
        <taxon>Taenia</taxon>
    </lineage>
</organism>
<dbReference type="InterPro" id="IPR000949">
    <property type="entry name" value="ELM2_dom"/>
</dbReference>
<keyword evidence="7" id="KW-1185">Reference proteome</keyword>
<feature type="region of interest" description="Disordered" evidence="4">
    <location>
        <begin position="232"/>
        <end position="274"/>
    </location>
</feature>
<evidence type="ECO:0000313" key="8">
    <source>
        <dbReference type="WBParaSite" id="TASK_0000749601-mRNA-1"/>
    </source>
</evidence>